<keyword evidence="4" id="KW-1185">Reference proteome</keyword>
<name>A0ABP6PYI9_9ACTN</name>
<dbReference type="InterPro" id="IPR001128">
    <property type="entry name" value="Cyt_P450"/>
</dbReference>
<dbReference type="InterPro" id="IPR036396">
    <property type="entry name" value="Cyt_P450_sf"/>
</dbReference>
<dbReference type="PRINTS" id="PR00385">
    <property type="entry name" value="P450"/>
</dbReference>
<proteinExistence type="inferred from homology"/>
<protein>
    <submittedName>
        <fullName evidence="3">Cytochrome P450</fullName>
    </submittedName>
</protein>
<dbReference type="Pfam" id="PF00067">
    <property type="entry name" value="p450"/>
    <property type="match status" value="1"/>
</dbReference>
<dbReference type="InterPro" id="IPR017972">
    <property type="entry name" value="Cyt_P450_CS"/>
</dbReference>
<evidence type="ECO:0000256" key="1">
    <source>
        <dbReference type="ARBA" id="ARBA00010617"/>
    </source>
</evidence>
<keyword evidence="2" id="KW-0408">Iron</keyword>
<dbReference type="Proteomes" id="UP001501237">
    <property type="component" value="Unassembled WGS sequence"/>
</dbReference>
<dbReference type="PANTHER" id="PTHR46696:SF4">
    <property type="entry name" value="BIOTIN BIOSYNTHESIS CYTOCHROME P450"/>
    <property type="match status" value="1"/>
</dbReference>
<evidence type="ECO:0000256" key="2">
    <source>
        <dbReference type="RuleBase" id="RU000461"/>
    </source>
</evidence>
<sequence>MKDFPSASYGAGHPLDLYAGFRGKGLVRHAELPLWIVSRHADVHRIVTDPAAFRNRDGILIEELGTTYETPPTLMHTDPPDHTRYRGLVAPAFRPSVLRGIEDDVRSRVRILLDAGITDAVADFAVPLPLQVICLLLGIPEDDWPKFHRWSDAFVPGASTLPEEERNALRMECGLYLVGQAHARRAEPGGDVISQLATLELDGERLTDAELVMFLIQLLVAGNETTRHAISGGMLAFADDPAQWDLLRERPSLMPGAVEEILRWTSPVVYFLRTASADVEIGGTKVAAGEKLMLLYGSANHDPEAFGPTAGRFDITRDSPALNLAFGFGPHFCLGAALARMEIRIVLEELAARCSRLERAGDPVYNGSPVVAGLRSAPLSLLP</sequence>
<dbReference type="PANTHER" id="PTHR46696">
    <property type="entry name" value="P450, PUTATIVE (EUROFUNG)-RELATED"/>
    <property type="match status" value="1"/>
</dbReference>
<keyword evidence="2" id="KW-0560">Oxidoreductase</keyword>
<dbReference type="RefSeq" id="WP_344821188.1">
    <property type="nucleotide sequence ID" value="NZ_BAAAUV010000001.1"/>
</dbReference>
<dbReference type="PRINTS" id="PR00359">
    <property type="entry name" value="BP450"/>
</dbReference>
<evidence type="ECO:0000313" key="3">
    <source>
        <dbReference type="EMBL" id="GAA3192937.1"/>
    </source>
</evidence>
<comment type="caution">
    <text evidence="3">The sequence shown here is derived from an EMBL/GenBank/DDBJ whole genome shotgun (WGS) entry which is preliminary data.</text>
</comment>
<dbReference type="Gene3D" id="1.10.630.10">
    <property type="entry name" value="Cytochrome P450"/>
    <property type="match status" value="1"/>
</dbReference>
<dbReference type="SUPFAM" id="SSF48264">
    <property type="entry name" value="Cytochrome P450"/>
    <property type="match status" value="1"/>
</dbReference>
<comment type="similarity">
    <text evidence="1 2">Belongs to the cytochrome P450 family.</text>
</comment>
<dbReference type="EMBL" id="BAAAUV010000001">
    <property type="protein sequence ID" value="GAA3192937.1"/>
    <property type="molecule type" value="Genomic_DNA"/>
</dbReference>
<reference evidence="4" key="1">
    <citation type="journal article" date="2019" name="Int. J. Syst. Evol. Microbiol.">
        <title>The Global Catalogue of Microorganisms (GCM) 10K type strain sequencing project: providing services to taxonomists for standard genome sequencing and annotation.</title>
        <authorList>
            <consortium name="The Broad Institute Genomics Platform"/>
            <consortium name="The Broad Institute Genome Sequencing Center for Infectious Disease"/>
            <person name="Wu L."/>
            <person name="Ma J."/>
        </authorList>
    </citation>
    <scope>NUCLEOTIDE SEQUENCE [LARGE SCALE GENOMIC DNA]</scope>
    <source>
        <strain evidence="4">JCM 9377</strain>
    </source>
</reference>
<dbReference type="CDD" id="cd11033">
    <property type="entry name" value="CYP142-like"/>
    <property type="match status" value="1"/>
</dbReference>
<keyword evidence="2" id="KW-0479">Metal-binding</keyword>
<dbReference type="InterPro" id="IPR002397">
    <property type="entry name" value="Cyt_P450_B"/>
</dbReference>
<organism evidence="3 4">
    <name type="scientific">Actinocorallia longicatena</name>
    <dbReference type="NCBI Taxonomy" id="111803"/>
    <lineage>
        <taxon>Bacteria</taxon>
        <taxon>Bacillati</taxon>
        <taxon>Actinomycetota</taxon>
        <taxon>Actinomycetes</taxon>
        <taxon>Streptosporangiales</taxon>
        <taxon>Thermomonosporaceae</taxon>
        <taxon>Actinocorallia</taxon>
    </lineage>
</organism>
<keyword evidence="2" id="KW-0503">Monooxygenase</keyword>
<keyword evidence="2" id="KW-0349">Heme</keyword>
<accession>A0ABP6PYI9</accession>
<evidence type="ECO:0000313" key="4">
    <source>
        <dbReference type="Proteomes" id="UP001501237"/>
    </source>
</evidence>
<dbReference type="PROSITE" id="PS00086">
    <property type="entry name" value="CYTOCHROME_P450"/>
    <property type="match status" value="1"/>
</dbReference>
<gene>
    <name evidence="3" type="ORF">GCM10010468_01960</name>
</gene>